<reference evidence="3" key="1">
    <citation type="journal article" date="2019" name="Nat. Commun.">
        <title>The genome of broomcorn millet.</title>
        <authorList>
            <person name="Zou C."/>
            <person name="Miki D."/>
            <person name="Li D."/>
            <person name="Tang Q."/>
            <person name="Xiao L."/>
            <person name="Rajput S."/>
            <person name="Deng P."/>
            <person name="Jia W."/>
            <person name="Huang R."/>
            <person name="Zhang M."/>
            <person name="Sun Y."/>
            <person name="Hu J."/>
            <person name="Fu X."/>
            <person name="Schnable P.S."/>
            <person name="Li F."/>
            <person name="Zhang H."/>
            <person name="Feng B."/>
            <person name="Zhu X."/>
            <person name="Liu R."/>
            <person name="Schnable J.C."/>
            <person name="Zhu J.-K."/>
            <person name="Zhang H."/>
        </authorList>
    </citation>
    <scope>NUCLEOTIDE SEQUENCE [LARGE SCALE GENOMIC DNA]</scope>
</reference>
<dbReference type="EMBL" id="PQIB02000009">
    <property type="protein sequence ID" value="RLM98597.1"/>
    <property type="molecule type" value="Genomic_DNA"/>
</dbReference>
<gene>
    <name evidence="2" type="ORF">C2845_PM06G27930</name>
</gene>
<comment type="caution">
    <text evidence="2">The sequence shown here is derived from an EMBL/GenBank/DDBJ whole genome shotgun (WGS) entry which is preliminary data.</text>
</comment>
<proteinExistence type="predicted"/>
<feature type="compositionally biased region" description="Basic residues" evidence="1">
    <location>
        <begin position="84"/>
        <end position="100"/>
    </location>
</feature>
<sequence length="214" mass="24271">MQELPFQEGRPLSPIAEEGESSTELLEYSYRANHSPDRQVCMASIRNADEDKLGTQYDNEQLADISVDEPIADAPQDEDEEHRRIRRAKNAKRAQRRRNAQNRARELRDLTNAFAAVADREYRTPIGAIAEAALLAQQLPSNPQIQRLQYLTQRALVQLDGQHPVLSTQNQPSRSERHRDTALVSRTPEGCHGSRGNDNRQRNEGHTSTRGNNK</sequence>
<keyword evidence="3" id="KW-1185">Reference proteome</keyword>
<feature type="region of interest" description="Disordered" evidence="1">
    <location>
        <begin position="1"/>
        <end position="23"/>
    </location>
</feature>
<organism evidence="2 3">
    <name type="scientific">Panicum miliaceum</name>
    <name type="common">Proso millet</name>
    <name type="synonym">Broomcorn millet</name>
    <dbReference type="NCBI Taxonomy" id="4540"/>
    <lineage>
        <taxon>Eukaryota</taxon>
        <taxon>Viridiplantae</taxon>
        <taxon>Streptophyta</taxon>
        <taxon>Embryophyta</taxon>
        <taxon>Tracheophyta</taxon>
        <taxon>Spermatophyta</taxon>
        <taxon>Magnoliopsida</taxon>
        <taxon>Liliopsida</taxon>
        <taxon>Poales</taxon>
        <taxon>Poaceae</taxon>
        <taxon>PACMAD clade</taxon>
        <taxon>Panicoideae</taxon>
        <taxon>Panicodae</taxon>
        <taxon>Paniceae</taxon>
        <taxon>Panicinae</taxon>
        <taxon>Panicum</taxon>
        <taxon>Panicum sect. Panicum</taxon>
    </lineage>
</organism>
<feature type="region of interest" description="Disordered" evidence="1">
    <location>
        <begin position="165"/>
        <end position="214"/>
    </location>
</feature>
<evidence type="ECO:0000313" key="3">
    <source>
        <dbReference type="Proteomes" id="UP000275267"/>
    </source>
</evidence>
<evidence type="ECO:0000313" key="2">
    <source>
        <dbReference type="EMBL" id="RLM98597.1"/>
    </source>
</evidence>
<feature type="region of interest" description="Disordered" evidence="1">
    <location>
        <begin position="75"/>
        <end position="104"/>
    </location>
</feature>
<protein>
    <submittedName>
        <fullName evidence="2">Uncharacterized protein</fullName>
    </submittedName>
</protein>
<evidence type="ECO:0000256" key="1">
    <source>
        <dbReference type="SAM" id="MobiDB-lite"/>
    </source>
</evidence>
<dbReference type="AlphaFoldDB" id="A0A3L6R7V1"/>
<feature type="compositionally biased region" description="Basic and acidic residues" evidence="1">
    <location>
        <begin position="195"/>
        <end position="207"/>
    </location>
</feature>
<accession>A0A3L6R7V1</accession>
<dbReference type="Proteomes" id="UP000275267">
    <property type="component" value="Unassembled WGS sequence"/>
</dbReference>
<name>A0A3L6R7V1_PANMI</name>